<organism evidence="2 3">
    <name type="scientific">Lophiostoma macrostomum CBS 122681</name>
    <dbReference type="NCBI Taxonomy" id="1314788"/>
    <lineage>
        <taxon>Eukaryota</taxon>
        <taxon>Fungi</taxon>
        <taxon>Dikarya</taxon>
        <taxon>Ascomycota</taxon>
        <taxon>Pezizomycotina</taxon>
        <taxon>Dothideomycetes</taxon>
        <taxon>Pleosporomycetidae</taxon>
        <taxon>Pleosporales</taxon>
        <taxon>Lophiostomataceae</taxon>
        <taxon>Lophiostoma</taxon>
    </lineage>
</organism>
<sequence length="276" mass="30706">MAITVYAFKAAVSMQVRSESFMRTIKCATYVAQFPPESANCKTGHLPYFNTRLLHQQDRLEAPVDYFFLFESAKVPCLLTLNHASNKPKPAKHFNSSLNALCIRDAVDPKTKGEKRITIETIPLSKCCGLTTETKLLGMESPAPTILAAILESRSILLNAEISTKHHGAPLTCLRGTEVTAGGPIYLVESYIFRSPLKKKKKKEKKYFDPPLPCRPPKRMRLLAAAALQQISSDLESTRRREPPSAQAIIEEIPSSPSDPHPEEIPVDRSIVHNND</sequence>
<reference evidence="2" key="1">
    <citation type="journal article" date="2020" name="Stud. Mycol.">
        <title>101 Dothideomycetes genomes: a test case for predicting lifestyles and emergence of pathogens.</title>
        <authorList>
            <person name="Haridas S."/>
            <person name="Albert R."/>
            <person name="Binder M."/>
            <person name="Bloem J."/>
            <person name="Labutti K."/>
            <person name="Salamov A."/>
            <person name="Andreopoulos B."/>
            <person name="Baker S."/>
            <person name="Barry K."/>
            <person name="Bills G."/>
            <person name="Bluhm B."/>
            <person name="Cannon C."/>
            <person name="Castanera R."/>
            <person name="Culley D."/>
            <person name="Daum C."/>
            <person name="Ezra D."/>
            <person name="Gonzalez J."/>
            <person name="Henrissat B."/>
            <person name="Kuo A."/>
            <person name="Liang C."/>
            <person name="Lipzen A."/>
            <person name="Lutzoni F."/>
            <person name="Magnuson J."/>
            <person name="Mondo S."/>
            <person name="Nolan M."/>
            <person name="Ohm R."/>
            <person name="Pangilinan J."/>
            <person name="Park H.-J."/>
            <person name="Ramirez L."/>
            <person name="Alfaro M."/>
            <person name="Sun H."/>
            <person name="Tritt A."/>
            <person name="Yoshinaga Y."/>
            <person name="Zwiers L.-H."/>
            <person name="Turgeon B."/>
            <person name="Goodwin S."/>
            <person name="Spatafora J."/>
            <person name="Crous P."/>
            <person name="Grigoriev I."/>
        </authorList>
    </citation>
    <scope>NUCLEOTIDE SEQUENCE</scope>
    <source>
        <strain evidence="2">CBS 122681</strain>
    </source>
</reference>
<dbReference type="EMBL" id="MU004658">
    <property type="protein sequence ID" value="KAF2647214.1"/>
    <property type="molecule type" value="Genomic_DNA"/>
</dbReference>
<evidence type="ECO:0000256" key="1">
    <source>
        <dbReference type="SAM" id="MobiDB-lite"/>
    </source>
</evidence>
<dbReference type="Proteomes" id="UP000799324">
    <property type="component" value="Unassembled WGS sequence"/>
</dbReference>
<evidence type="ECO:0000313" key="3">
    <source>
        <dbReference type="Proteomes" id="UP000799324"/>
    </source>
</evidence>
<keyword evidence="3" id="KW-1185">Reference proteome</keyword>
<evidence type="ECO:0000313" key="2">
    <source>
        <dbReference type="EMBL" id="KAF2647214.1"/>
    </source>
</evidence>
<proteinExistence type="predicted"/>
<feature type="region of interest" description="Disordered" evidence="1">
    <location>
        <begin position="233"/>
        <end position="276"/>
    </location>
</feature>
<feature type="compositionally biased region" description="Basic and acidic residues" evidence="1">
    <location>
        <begin position="260"/>
        <end position="276"/>
    </location>
</feature>
<name>A0A6A6SM18_9PLEO</name>
<dbReference type="AlphaFoldDB" id="A0A6A6SM18"/>
<gene>
    <name evidence="2" type="ORF">K491DRAFT_685713</name>
</gene>
<protein>
    <submittedName>
        <fullName evidence="2">Uncharacterized protein</fullName>
    </submittedName>
</protein>
<accession>A0A6A6SM18</accession>